<keyword evidence="2" id="KW-1185">Reference proteome</keyword>
<proteinExistence type="predicted"/>
<dbReference type="Proteomes" id="UP000030645">
    <property type="component" value="Unassembled WGS sequence"/>
</dbReference>
<protein>
    <submittedName>
        <fullName evidence="1">Uncharacterized protein</fullName>
    </submittedName>
</protein>
<sequence length="111" mass="12756">MIVYKFSKSPFSPCRQAYLHHGLAIRPNLMHLPSCHSRAALRSRTLDRRSPLPPLLAGMRLAMDFAMGWRLIRDEPSFLVPLSNLDFATDKFEHSDEVLNIVNIRILDHGF</sequence>
<evidence type="ECO:0000313" key="2">
    <source>
        <dbReference type="Proteomes" id="UP000030645"/>
    </source>
</evidence>
<organism evidence="1 2">
    <name type="scientific">Morus notabilis</name>
    <dbReference type="NCBI Taxonomy" id="981085"/>
    <lineage>
        <taxon>Eukaryota</taxon>
        <taxon>Viridiplantae</taxon>
        <taxon>Streptophyta</taxon>
        <taxon>Embryophyta</taxon>
        <taxon>Tracheophyta</taxon>
        <taxon>Spermatophyta</taxon>
        <taxon>Magnoliopsida</taxon>
        <taxon>eudicotyledons</taxon>
        <taxon>Gunneridae</taxon>
        <taxon>Pentapetalae</taxon>
        <taxon>rosids</taxon>
        <taxon>fabids</taxon>
        <taxon>Rosales</taxon>
        <taxon>Moraceae</taxon>
        <taxon>Moreae</taxon>
        <taxon>Morus</taxon>
    </lineage>
</organism>
<reference evidence="2" key="1">
    <citation type="submission" date="2013-01" db="EMBL/GenBank/DDBJ databases">
        <title>Draft Genome Sequence of a Mulberry Tree, Morus notabilis C.K. Schneid.</title>
        <authorList>
            <person name="He N."/>
            <person name="Zhao S."/>
        </authorList>
    </citation>
    <scope>NUCLEOTIDE SEQUENCE</scope>
</reference>
<gene>
    <name evidence="1" type="ORF">L484_020949</name>
</gene>
<dbReference type="EMBL" id="KE343679">
    <property type="protein sequence ID" value="EXB38031.1"/>
    <property type="molecule type" value="Genomic_DNA"/>
</dbReference>
<accession>W9QIJ1</accession>
<name>W9QIJ1_9ROSA</name>
<evidence type="ECO:0000313" key="1">
    <source>
        <dbReference type="EMBL" id="EXB38031.1"/>
    </source>
</evidence>
<dbReference type="AlphaFoldDB" id="W9QIJ1"/>